<dbReference type="EMBL" id="BARS01048983">
    <property type="protein sequence ID" value="GAG28865.1"/>
    <property type="molecule type" value="Genomic_DNA"/>
</dbReference>
<comment type="caution">
    <text evidence="1">The sequence shown here is derived from an EMBL/GenBank/DDBJ whole genome shotgun (WGS) entry which is preliminary data.</text>
</comment>
<sequence length="142" mass="15904">MGKDTKLRLLVLRGRSSKSEAFIESLAREHEVVPVESFGQALGLIRAQQFDAVISETADFLPLERSSGIQQATTILNTLGEGVCTVDRQGKMLWANQRMRGWPEEVAQKICRHSRQAYEYFAEKSAKAGPDEQVSFGVRKFS</sequence>
<organism evidence="1">
    <name type="scientific">marine sediment metagenome</name>
    <dbReference type="NCBI Taxonomy" id="412755"/>
    <lineage>
        <taxon>unclassified sequences</taxon>
        <taxon>metagenomes</taxon>
        <taxon>ecological metagenomes</taxon>
    </lineage>
</organism>
<proteinExistence type="predicted"/>
<reference evidence="1" key="1">
    <citation type="journal article" date="2014" name="Front. Microbiol.">
        <title>High frequency of phylogenetically diverse reductive dehalogenase-homologous genes in deep subseafloor sedimentary metagenomes.</title>
        <authorList>
            <person name="Kawai M."/>
            <person name="Futagami T."/>
            <person name="Toyoda A."/>
            <person name="Takaki Y."/>
            <person name="Nishi S."/>
            <person name="Hori S."/>
            <person name="Arai W."/>
            <person name="Tsubouchi T."/>
            <person name="Morono Y."/>
            <person name="Uchiyama I."/>
            <person name="Ito T."/>
            <person name="Fujiyama A."/>
            <person name="Inagaki F."/>
            <person name="Takami H."/>
        </authorList>
    </citation>
    <scope>NUCLEOTIDE SEQUENCE</scope>
    <source>
        <strain evidence="1">Expedition CK06-06</strain>
    </source>
</reference>
<protein>
    <submittedName>
        <fullName evidence="1">Uncharacterized protein</fullName>
    </submittedName>
</protein>
<evidence type="ECO:0000313" key="1">
    <source>
        <dbReference type="EMBL" id="GAG28865.1"/>
    </source>
</evidence>
<feature type="non-terminal residue" evidence="1">
    <location>
        <position position="142"/>
    </location>
</feature>
<name>X0WDY6_9ZZZZ</name>
<accession>X0WDY6</accession>
<gene>
    <name evidence="1" type="ORF">S01H1_73317</name>
</gene>
<dbReference type="AlphaFoldDB" id="X0WDY6"/>